<evidence type="ECO:0000256" key="11">
    <source>
        <dbReference type="ARBA" id="ARBA00023152"/>
    </source>
</evidence>
<dbReference type="GO" id="GO:0004743">
    <property type="term" value="F:pyruvate kinase activity"/>
    <property type="evidence" value="ECO:0007669"/>
    <property type="project" value="UniProtKB-EC"/>
</dbReference>
<evidence type="ECO:0000256" key="10">
    <source>
        <dbReference type="ARBA" id="ARBA00022842"/>
    </source>
</evidence>
<dbReference type="EMBL" id="CP097510">
    <property type="protein sequence ID" value="URE29986.1"/>
    <property type="molecule type" value="Genomic_DNA"/>
</dbReference>
<name>A0A9E7HB22_9LILI</name>
<evidence type="ECO:0000259" key="14">
    <source>
        <dbReference type="Pfam" id="PF00224"/>
    </source>
</evidence>
<dbReference type="SUPFAM" id="SSF51621">
    <property type="entry name" value="Phosphoenolpyruvate/pyruvate domain"/>
    <property type="match status" value="1"/>
</dbReference>
<evidence type="ECO:0000256" key="9">
    <source>
        <dbReference type="ARBA" id="ARBA00022840"/>
    </source>
</evidence>
<dbReference type="EC" id="2.7.1.40" evidence="4 13"/>
<dbReference type="GO" id="GO:0016301">
    <property type="term" value="F:kinase activity"/>
    <property type="evidence" value="ECO:0007669"/>
    <property type="project" value="UniProtKB-KW"/>
</dbReference>
<keyword evidence="5 13" id="KW-0808">Transferase</keyword>
<dbReference type="PRINTS" id="PR01050">
    <property type="entry name" value="PYRUVTKNASE"/>
</dbReference>
<dbReference type="InterPro" id="IPR040442">
    <property type="entry name" value="Pyrv_kinase-like_dom_sf"/>
</dbReference>
<evidence type="ECO:0000256" key="2">
    <source>
        <dbReference type="ARBA" id="ARBA00004997"/>
    </source>
</evidence>
<evidence type="ECO:0000313" key="16">
    <source>
        <dbReference type="Proteomes" id="UP001055439"/>
    </source>
</evidence>
<comment type="similarity">
    <text evidence="3 13">Belongs to the pyruvate kinase family.</text>
</comment>
<keyword evidence="12" id="KW-0670">Pyruvate</keyword>
<keyword evidence="7" id="KW-0547">Nucleotide-binding</keyword>
<evidence type="ECO:0000256" key="13">
    <source>
        <dbReference type="RuleBase" id="RU000504"/>
    </source>
</evidence>
<evidence type="ECO:0000256" key="3">
    <source>
        <dbReference type="ARBA" id="ARBA00008663"/>
    </source>
</evidence>
<keyword evidence="10 13" id="KW-0460">Magnesium</keyword>
<dbReference type="GO" id="GO:0005524">
    <property type="term" value="F:ATP binding"/>
    <property type="evidence" value="ECO:0007669"/>
    <property type="project" value="UniProtKB-KW"/>
</dbReference>
<dbReference type="Proteomes" id="UP001055439">
    <property type="component" value="Chromosome 8"/>
</dbReference>
<keyword evidence="16" id="KW-1185">Reference proteome</keyword>
<dbReference type="GO" id="GO:0030955">
    <property type="term" value="F:potassium ion binding"/>
    <property type="evidence" value="ECO:0007669"/>
    <property type="project" value="InterPro"/>
</dbReference>
<dbReference type="InterPro" id="IPR015813">
    <property type="entry name" value="Pyrv/PenolPyrv_kinase-like_dom"/>
</dbReference>
<accession>A0A9E7HB22</accession>
<dbReference type="Pfam" id="PF00224">
    <property type="entry name" value="PK"/>
    <property type="match status" value="1"/>
</dbReference>
<keyword evidence="8 13" id="KW-0418">Kinase</keyword>
<evidence type="ECO:0000256" key="1">
    <source>
        <dbReference type="ARBA" id="ARBA00001958"/>
    </source>
</evidence>
<dbReference type="InterPro" id="IPR001697">
    <property type="entry name" value="Pyr_Knase"/>
</dbReference>
<evidence type="ECO:0000256" key="4">
    <source>
        <dbReference type="ARBA" id="ARBA00012142"/>
    </source>
</evidence>
<keyword evidence="9" id="KW-0067">ATP-binding</keyword>
<evidence type="ECO:0000256" key="8">
    <source>
        <dbReference type="ARBA" id="ARBA00022777"/>
    </source>
</evidence>
<keyword evidence="11 13" id="KW-0324">Glycolysis</keyword>
<dbReference type="Gene3D" id="3.20.20.60">
    <property type="entry name" value="Phosphoenolpyruvate-binding domains"/>
    <property type="match status" value="1"/>
</dbReference>
<keyword evidence="6" id="KW-0479">Metal-binding</keyword>
<dbReference type="AlphaFoldDB" id="A0A9E7HB22"/>
<evidence type="ECO:0000256" key="6">
    <source>
        <dbReference type="ARBA" id="ARBA00022723"/>
    </source>
</evidence>
<proteinExistence type="inferred from homology"/>
<comment type="pathway">
    <text evidence="2 13">Carbohydrate degradation; glycolysis; pyruvate from D-glyceraldehyde 3-phosphate: step 5/5.</text>
</comment>
<feature type="domain" description="Pyruvate kinase barrel" evidence="14">
    <location>
        <begin position="283"/>
        <end position="315"/>
    </location>
</feature>
<dbReference type="GO" id="GO:0000287">
    <property type="term" value="F:magnesium ion binding"/>
    <property type="evidence" value="ECO:0007669"/>
    <property type="project" value="InterPro"/>
</dbReference>
<organism evidence="15 16">
    <name type="scientific">Musa troglodytarum</name>
    <name type="common">fe'i banana</name>
    <dbReference type="NCBI Taxonomy" id="320322"/>
    <lineage>
        <taxon>Eukaryota</taxon>
        <taxon>Viridiplantae</taxon>
        <taxon>Streptophyta</taxon>
        <taxon>Embryophyta</taxon>
        <taxon>Tracheophyta</taxon>
        <taxon>Spermatophyta</taxon>
        <taxon>Magnoliopsida</taxon>
        <taxon>Liliopsida</taxon>
        <taxon>Zingiberales</taxon>
        <taxon>Musaceae</taxon>
        <taxon>Musa</taxon>
    </lineage>
</organism>
<evidence type="ECO:0000313" key="15">
    <source>
        <dbReference type="EMBL" id="URE29986.1"/>
    </source>
</evidence>
<comment type="catalytic activity">
    <reaction evidence="13">
        <text>pyruvate + ATP = phosphoenolpyruvate + ADP + H(+)</text>
        <dbReference type="Rhea" id="RHEA:18157"/>
        <dbReference type="ChEBI" id="CHEBI:15361"/>
        <dbReference type="ChEBI" id="CHEBI:15378"/>
        <dbReference type="ChEBI" id="CHEBI:30616"/>
        <dbReference type="ChEBI" id="CHEBI:58702"/>
        <dbReference type="ChEBI" id="CHEBI:456216"/>
        <dbReference type="EC" id="2.7.1.40"/>
    </reaction>
</comment>
<comment type="cofactor">
    <cofactor evidence="1">
        <name>K(+)</name>
        <dbReference type="ChEBI" id="CHEBI:29103"/>
    </cofactor>
</comment>
<gene>
    <name evidence="15" type="ORF">MUK42_37296</name>
</gene>
<evidence type="ECO:0000256" key="12">
    <source>
        <dbReference type="ARBA" id="ARBA00023317"/>
    </source>
</evidence>
<protein>
    <recommendedName>
        <fullName evidence="4 13">Pyruvate kinase</fullName>
        <ecNumber evidence="4 13">2.7.1.40</ecNumber>
    </recommendedName>
</protein>
<evidence type="ECO:0000256" key="5">
    <source>
        <dbReference type="ARBA" id="ARBA00022679"/>
    </source>
</evidence>
<evidence type="ECO:0000256" key="7">
    <source>
        <dbReference type="ARBA" id="ARBA00022741"/>
    </source>
</evidence>
<sequence>VKQLSTEQSAKRAGVSCGICRTGIFSGPRNELMKYSPETLVTSSESWTLATPSPTEPKFCFSSLSWAFSSTNCKYLPCASIRTCKCLCTFTFDKFQLARKECVVDGTYPGRCKLGELSKKHLAMQTSSSMFWVLNGVHHFRPFTVRNDGRLSFQPLPAPQPVGSIGGEGIFFANAGEGVGEAAEDEDRVRLGPCVEVDEGERCPGSTFIPRFPLHPPGKTLDNLGIALENTGFLCAAMLNAKAGNQGVANFDATLVNLYGCTGRFENRNSFCKGIICLIFDVPLRAEATDVANAVLDGGGCDVLSGETAGGAYLKLAIQIAWKKSLLWIMDLF</sequence>
<reference evidence="15" key="1">
    <citation type="submission" date="2022-05" db="EMBL/GenBank/DDBJ databases">
        <title>The Musa troglodytarum L. genome provides insights into the mechanism of non-climacteric behaviour and enrichment of carotenoids.</title>
        <authorList>
            <person name="Wang J."/>
        </authorList>
    </citation>
    <scope>NUCLEOTIDE SEQUENCE</scope>
    <source>
        <tissue evidence="15">Leaf</tissue>
    </source>
</reference>
<dbReference type="InterPro" id="IPR015793">
    <property type="entry name" value="Pyrv_Knase_brl"/>
</dbReference>
<feature type="non-terminal residue" evidence="15">
    <location>
        <position position="1"/>
    </location>
</feature>